<dbReference type="EMBL" id="KY914485">
    <property type="protein sequence ID" value="ARK07922.1"/>
    <property type="molecule type" value="Genomic_DNA"/>
</dbReference>
<protein>
    <submittedName>
        <fullName evidence="1">Uncharacterized protein</fullName>
    </submittedName>
</protein>
<dbReference type="Proteomes" id="UP000221506">
    <property type="component" value="Segment"/>
</dbReference>
<evidence type="ECO:0000313" key="1">
    <source>
        <dbReference type="EMBL" id="ARK07922.1"/>
    </source>
</evidence>
<organism evidence="1 2">
    <name type="scientific">Aeromonas phage phiA8-29</name>
    <dbReference type="NCBI Taxonomy" id="1978922"/>
    <lineage>
        <taxon>Viruses</taxon>
        <taxon>Duplodnaviria</taxon>
        <taxon>Heunggongvirae</taxon>
        <taxon>Uroviricota</taxon>
        <taxon>Caudoviricetes</taxon>
        <taxon>Pantevenvirales</taxon>
        <taxon>Ackermannviridae</taxon>
        <taxon>Tedavirus</taxon>
        <taxon>Tedavirus A829</taxon>
    </lineage>
</organism>
<accession>A0A1W6DYS0</accession>
<sequence>MSTEIKILQKVFRAGDQYFRFEDISSMRRTPSDGKANVRFKDDDTTGWFECSQEDFDALGSAWDNYLEKEKTTNSLKQIKTSKL</sequence>
<keyword evidence="2" id="KW-1185">Reference proteome</keyword>
<name>A0A1W6DYS0_9CAUD</name>
<proteinExistence type="predicted"/>
<reference evidence="1 2" key="1">
    <citation type="submission" date="2017-04" db="EMBL/GenBank/DDBJ databases">
        <title>Complete genome sequence and characterization of temperature-dependent bacteriophage phiA8-29 infecting Aeromonas.</title>
        <authorList>
            <person name="He Y."/>
            <person name="Yang H."/>
        </authorList>
    </citation>
    <scope>NUCLEOTIDE SEQUENCE [LARGE SCALE GENOMIC DNA]</scope>
</reference>
<gene>
    <name evidence="1" type="ORF">phiA829_102</name>
</gene>
<evidence type="ECO:0000313" key="2">
    <source>
        <dbReference type="Proteomes" id="UP000221506"/>
    </source>
</evidence>